<evidence type="ECO:0000313" key="1">
    <source>
        <dbReference type="EMBL" id="QHS95379.1"/>
    </source>
</evidence>
<dbReference type="Pfam" id="PF10014">
    <property type="entry name" value="2OG-Fe_Oxy_2"/>
    <property type="match status" value="1"/>
</dbReference>
<dbReference type="EMBL" id="MN739248">
    <property type="protein sequence ID" value="QHS95379.1"/>
    <property type="molecule type" value="Genomic_DNA"/>
</dbReference>
<dbReference type="InterPro" id="IPR018724">
    <property type="entry name" value="2OG-Fe_dioxygenase"/>
</dbReference>
<evidence type="ECO:0008006" key="2">
    <source>
        <dbReference type="Google" id="ProtNLM"/>
    </source>
</evidence>
<protein>
    <recommendedName>
        <fullName evidence="2">2OG-Fe dioxygenase family protein</fullName>
    </recommendedName>
</protein>
<proteinExistence type="predicted"/>
<organism evidence="1">
    <name type="scientific">viral metagenome</name>
    <dbReference type="NCBI Taxonomy" id="1070528"/>
    <lineage>
        <taxon>unclassified sequences</taxon>
        <taxon>metagenomes</taxon>
        <taxon>organismal metagenomes</taxon>
    </lineage>
</organism>
<sequence length="233" mass="28233">MDKRIMSYPTFFKPYLKLNLNHINFPTYLSVKFRNSFNRLPEDPYINDNSRNRRYGNYKVIKINDHFPEFSVNHTGKTFYKQNVEDSRKEYREFCLLENPYDPFVIEYIKYMSKLLNYSNPFKQLNIDLHQVRQIVYPETHSHNSPEGIHKDGSDFVVPALIFNRFNIRGGMSYIYDNEKNEIYKCLLEKYDFTFMNDKDLYHYVSPIEYYRSDGFEEYGYRDLLGLDIHIVE</sequence>
<dbReference type="Gene3D" id="2.60.120.620">
    <property type="entry name" value="q2cbj1_9rhob like domain"/>
    <property type="match status" value="1"/>
</dbReference>
<dbReference type="GO" id="GO:0051213">
    <property type="term" value="F:dioxygenase activity"/>
    <property type="evidence" value="ECO:0007669"/>
    <property type="project" value="InterPro"/>
</dbReference>
<dbReference type="AlphaFoldDB" id="A0A6C0BUY9"/>
<accession>A0A6C0BUY9</accession>
<name>A0A6C0BUY9_9ZZZZ</name>
<reference evidence="1" key="1">
    <citation type="journal article" date="2020" name="Nature">
        <title>Giant virus diversity and host interactions through global metagenomics.</title>
        <authorList>
            <person name="Schulz F."/>
            <person name="Roux S."/>
            <person name="Paez-Espino D."/>
            <person name="Jungbluth S."/>
            <person name="Walsh D.A."/>
            <person name="Denef V.J."/>
            <person name="McMahon K.D."/>
            <person name="Konstantinidis K.T."/>
            <person name="Eloe-Fadrosh E.A."/>
            <person name="Kyrpides N.C."/>
            <person name="Woyke T."/>
        </authorList>
    </citation>
    <scope>NUCLEOTIDE SEQUENCE</scope>
    <source>
        <strain evidence="1">GVMAG-M-3300018428-35</strain>
    </source>
</reference>